<evidence type="ECO:0000256" key="3">
    <source>
        <dbReference type="ARBA" id="ARBA00022692"/>
    </source>
</evidence>
<reference evidence="11" key="1">
    <citation type="submission" date="2022-12" db="EMBL/GenBank/DDBJ databases">
        <authorList>
            <person name="Brejova B."/>
        </authorList>
    </citation>
    <scope>NUCLEOTIDE SEQUENCE</scope>
</reference>
<dbReference type="PANTHER" id="PTHR12297">
    <property type="entry name" value="HYPOXIA-INDUCBILE GENE 1 HIG1 -RELATED"/>
    <property type="match status" value="1"/>
</dbReference>
<dbReference type="AlphaFoldDB" id="A0A9W4XBT9"/>
<keyword evidence="7 9" id="KW-0472">Membrane</keyword>
<sequence length="161" mass="18491">MSGLPSSVSFGDEDPTLMQKLVQKSKEQPLVPLGSIATAGVVVLAAKSMKRGEKLKTQKYFRYRIAFQAITLVALVGGGLYLGRETNEEYKKSKEDLLREKAKQREKLWIEELERRNDIIQQRKKRLEQSQAELRQLAKQGFIEEELLEKKIKEAEKEANK</sequence>
<comment type="subcellular location">
    <subcellularLocation>
        <location evidence="1">Mitochondrion membrane</location>
    </subcellularLocation>
</comment>
<dbReference type="PANTHER" id="PTHR12297:SF3">
    <property type="entry name" value="HIG1 DOMAIN FAMILY MEMBER 1A"/>
    <property type="match status" value="1"/>
</dbReference>
<dbReference type="Gene3D" id="6.10.140.1320">
    <property type="match status" value="1"/>
</dbReference>
<evidence type="ECO:0000256" key="1">
    <source>
        <dbReference type="ARBA" id="ARBA00004325"/>
    </source>
</evidence>
<keyword evidence="6" id="KW-0496">Mitochondrion</keyword>
<dbReference type="OrthoDB" id="6604018at2759"/>
<keyword evidence="3 9" id="KW-0812">Transmembrane</keyword>
<evidence type="ECO:0000256" key="9">
    <source>
        <dbReference type="SAM" id="Phobius"/>
    </source>
</evidence>
<dbReference type="GO" id="GO:0097250">
    <property type="term" value="P:mitochondrial respirasome assembly"/>
    <property type="evidence" value="ECO:0007669"/>
    <property type="project" value="TreeGrafter"/>
</dbReference>
<evidence type="ECO:0000256" key="8">
    <source>
        <dbReference type="SAM" id="Coils"/>
    </source>
</evidence>
<protein>
    <recommendedName>
        <fullName evidence="2">Respiratory supercomplex factor 1, mitochondrial</fullName>
    </recommendedName>
</protein>
<dbReference type="EMBL" id="CANTUO010000005">
    <property type="protein sequence ID" value="CAI5759826.1"/>
    <property type="molecule type" value="Genomic_DNA"/>
</dbReference>
<gene>
    <name evidence="11" type="ORF">CANVERA_P4338</name>
</gene>
<name>A0A9W4XBT9_9ASCO</name>
<evidence type="ECO:0000256" key="4">
    <source>
        <dbReference type="ARBA" id="ARBA00022989"/>
    </source>
</evidence>
<dbReference type="Pfam" id="PF04588">
    <property type="entry name" value="HIG_1_N"/>
    <property type="match status" value="1"/>
</dbReference>
<dbReference type="GO" id="GO:0031966">
    <property type="term" value="C:mitochondrial membrane"/>
    <property type="evidence" value="ECO:0007669"/>
    <property type="project" value="UniProtKB-SubCell"/>
</dbReference>
<evidence type="ECO:0000313" key="11">
    <source>
        <dbReference type="EMBL" id="CAI5759826.1"/>
    </source>
</evidence>
<evidence type="ECO:0000256" key="6">
    <source>
        <dbReference type="ARBA" id="ARBA00023128"/>
    </source>
</evidence>
<evidence type="ECO:0000313" key="12">
    <source>
        <dbReference type="Proteomes" id="UP001152885"/>
    </source>
</evidence>
<organism evidence="11 12">
    <name type="scientific">Candida verbasci</name>
    <dbReference type="NCBI Taxonomy" id="1227364"/>
    <lineage>
        <taxon>Eukaryota</taxon>
        <taxon>Fungi</taxon>
        <taxon>Dikarya</taxon>
        <taxon>Ascomycota</taxon>
        <taxon>Saccharomycotina</taxon>
        <taxon>Pichiomycetes</taxon>
        <taxon>Debaryomycetaceae</taxon>
        <taxon>Candida/Lodderomyces clade</taxon>
        <taxon>Candida</taxon>
    </lineage>
</organism>
<feature type="coiled-coil region" evidence="8">
    <location>
        <begin position="87"/>
        <end position="158"/>
    </location>
</feature>
<keyword evidence="4 9" id="KW-1133">Transmembrane helix</keyword>
<feature type="transmembrane region" description="Helical" evidence="9">
    <location>
        <begin position="30"/>
        <end position="49"/>
    </location>
</feature>
<feature type="domain" description="HIG1" evidence="10">
    <location>
        <begin position="1"/>
        <end position="93"/>
    </location>
</feature>
<evidence type="ECO:0000259" key="10">
    <source>
        <dbReference type="PROSITE" id="PS51503"/>
    </source>
</evidence>
<feature type="transmembrane region" description="Helical" evidence="9">
    <location>
        <begin position="61"/>
        <end position="82"/>
    </location>
</feature>
<accession>A0A9W4XBT9</accession>
<keyword evidence="12" id="KW-1185">Reference proteome</keyword>
<dbReference type="PROSITE" id="PS51503">
    <property type="entry name" value="HIG1"/>
    <property type="match status" value="1"/>
</dbReference>
<proteinExistence type="predicted"/>
<dbReference type="InterPro" id="IPR007667">
    <property type="entry name" value="Hypoxia_induced_domain"/>
</dbReference>
<evidence type="ECO:0000256" key="7">
    <source>
        <dbReference type="ARBA" id="ARBA00023136"/>
    </source>
</evidence>
<keyword evidence="5 8" id="KW-0175">Coiled coil</keyword>
<dbReference type="Proteomes" id="UP001152885">
    <property type="component" value="Unassembled WGS sequence"/>
</dbReference>
<comment type="caution">
    <text evidence="11">The sequence shown here is derived from an EMBL/GenBank/DDBJ whole genome shotgun (WGS) entry which is preliminary data.</text>
</comment>
<evidence type="ECO:0000256" key="2">
    <source>
        <dbReference type="ARBA" id="ARBA00013887"/>
    </source>
</evidence>
<dbReference type="InterPro" id="IPR050355">
    <property type="entry name" value="RCF1"/>
</dbReference>
<evidence type="ECO:0000256" key="5">
    <source>
        <dbReference type="ARBA" id="ARBA00023054"/>
    </source>
</evidence>